<sequence length="108" mass="12071">MSDVQDILIKVEPEKLEALAGRVNSKIEAIRGRFERIESEVNNSNHYWKGEGGETHRRVYQQSKEGIEESLENFKGMVSALETMAGTYRSTETEVISSADGLPADVII</sequence>
<protein>
    <recommendedName>
        <fullName evidence="1">ESAT-6-like protein</fullName>
    </recommendedName>
</protein>
<name>A0ABR7PCV2_9FIRM</name>
<dbReference type="Proteomes" id="UP000661649">
    <property type="component" value="Unassembled WGS sequence"/>
</dbReference>
<comment type="similarity">
    <text evidence="1">Belongs to the WXG100 family.</text>
</comment>
<reference evidence="2 3" key="1">
    <citation type="submission" date="2020-08" db="EMBL/GenBank/DDBJ databases">
        <title>Genome public.</title>
        <authorList>
            <person name="Liu C."/>
            <person name="Sun Q."/>
        </authorList>
    </citation>
    <scope>NUCLEOTIDE SEQUENCE [LARGE SCALE GENOMIC DNA]</scope>
    <source>
        <strain evidence="2 3">3_YM_SP_D4_24.mj</strain>
    </source>
</reference>
<gene>
    <name evidence="2" type="ORF">H8712_10680</name>
</gene>
<dbReference type="Gene3D" id="1.10.287.1060">
    <property type="entry name" value="ESAT-6-like"/>
    <property type="match status" value="1"/>
</dbReference>
<dbReference type="RefSeq" id="WP_187558818.1">
    <property type="nucleotide sequence ID" value="NZ_JACRTP010000004.1"/>
</dbReference>
<evidence type="ECO:0000313" key="3">
    <source>
        <dbReference type="Proteomes" id="UP000661649"/>
    </source>
</evidence>
<dbReference type="InterPro" id="IPR010310">
    <property type="entry name" value="T7SS_ESAT-6-like"/>
</dbReference>
<dbReference type="EMBL" id="JACRTP010000004">
    <property type="protein sequence ID" value="MBC8629068.1"/>
    <property type="molecule type" value="Genomic_DNA"/>
</dbReference>
<accession>A0ABR7PCV2</accession>
<organism evidence="2 3">
    <name type="scientific">Blautia stercoris</name>
    <dbReference type="NCBI Taxonomy" id="871664"/>
    <lineage>
        <taxon>Bacteria</taxon>
        <taxon>Bacillati</taxon>
        <taxon>Bacillota</taxon>
        <taxon>Clostridia</taxon>
        <taxon>Lachnospirales</taxon>
        <taxon>Lachnospiraceae</taxon>
        <taxon>Blautia</taxon>
    </lineage>
</organism>
<keyword evidence="3" id="KW-1185">Reference proteome</keyword>
<evidence type="ECO:0000256" key="1">
    <source>
        <dbReference type="RuleBase" id="RU362001"/>
    </source>
</evidence>
<evidence type="ECO:0000313" key="2">
    <source>
        <dbReference type="EMBL" id="MBC8629068.1"/>
    </source>
</evidence>
<dbReference type="Pfam" id="PF06013">
    <property type="entry name" value="WXG100"/>
    <property type="match status" value="1"/>
</dbReference>
<dbReference type="SUPFAM" id="SSF140453">
    <property type="entry name" value="EsxAB dimer-like"/>
    <property type="match status" value="1"/>
</dbReference>
<dbReference type="NCBIfam" id="TIGR03930">
    <property type="entry name" value="WXG100_ESAT6"/>
    <property type="match status" value="1"/>
</dbReference>
<dbReference type="InterPro" id="IPR036689">
    <property type="entry name" value="ESAT-6-like_sf"/>
</dbReference>
<proteinExistence type="inferred from homology"/>
<comment type="caution">
    <text evidence="2">The sequence shown here is derived from an EMBL/GenBank/DDBJ whole genome shotgun (WGS) entry which is preliminary data.</text>
</comment>